<dbReference type="PANTHER" id="PTHR34047">
    <property type="entry name" value="NUCLEAR INTRON MATURASE 1, MITOCHONDRIAL-RELATED"/>
    <property type="match status" value="1"/>
</dbReference>
<name>A0A0A7RSA1_PORPP</name>
<gene>
    <name evidence="2" type="primary">mat1c</name>
</gene>
<keyword evidence="2" id="KW-0150">Chloroplast</keyword>
<dbReference type="PROSITE" id="PS50878">
    <property type="entry name" value="RT_POL"/>
    <property type="match status" value="1"/>
</dbReference>
<proteinExistence type="predicted"/>
<evidence type="ECO:0000259" key="1">
    <source>
        <dbReference type="PROSITE" id="PS50878"/>
    </source>
</evidence>
<dbReference type="AlphaFoldDB" id="A0A0A7RSA1"/>
<feature type="domain" description="Reverse transcriptase" evidence="1">
    <location>
        <begin position="91"/>
        <end position="334"/>
    </location>
</feature>
<dbReference type="InterPro" id="IPR025960">
    <property type="entry name" value="RVT_N"/>
</dbReference>
<accession>A0A0A7RSA1</accession>
<dbReference type="Pfam" id="PF13655">
    <property type="entry name" value="RVT_N"/>
    <property type="match status" value="1"/>
</dbReference>
<dbReference type="SUPFAM" id="SSF56672">
    <property type="entry name" value="DNA/RNA polymerases"/>
    <property type="match status" value="1"/>
</dbReference>
<organism evidence="2">
    <name type="scientific">Porphyridium purpureum</name>
    <name type="common">Red alga</name>
    <name type="synonym">Porphyridium cruentum</name>
    <dbReference type="NCBI Taxonomy" id="35688"/>
    <lineage>
        <taxon>Eukaryota</taxon>
        <taxon>Rhodophyta</taxon>
        <taxon>Bangiophyceae</taxon>
        <taxon>Porphyridiales</taxon>
        <taxon>Porphyridiaceae</taxon>
        <taxon>Porphyridium</taxon>
    </lineage>
</organism>
<dbReference type="PANTHER" id="PTHR34047:SF8">
    <property type="entry name" value="PROTEIN YKFC"/>
    <property type="match status" value="1"/>
</dbReference>
<protein>
    <submittedName>
        <fullName evidence="2">Putative maturase</fullName>
    </submittedName>
</protein>
<reference evidence="2" key="1">
    <citation type="submission" date="2014-05" db="EMBL/GenBank/DDBJ databases">
        <authorList>
            <person name="Perrineau M.-M."/>
        </authorList>
    </citation>
    <scope>NUCLEOTIDE SEQUENCE</scope>
    <source>
        <strain evidence="2">SAG 1380-1d</strain>
    </source>
</reference>
<reference evidence="2" key="2">
    <citation type="journal article" date="2015" name="PeerJ">
        <title>Recent mobility of plastid encoded group II introns and twintrons in five strains of the unicellular red alga Porphyridium.</title>
        <authorList>
            <person name="Perrineau M.M."/>
            <person name="Price D.C."/>
            <person name="Mohr G."/>
            <person name="Bhattacharya D."/>
        </authorList>
    </citation>
    <scope>NUCLEOTIDE SEQUENCE</scope>
    <source>
        <strain evidence="2">SAG 1380-1d</strain>
    </source>
</reference>
<dbReference type="InterPro" id="IPR043502">
    <property type="entry name" value="DNA/RNA_pol_sf"/>
</dbReference>
<sequence>MQPTLKSGVEDWETLPWKKFRKDVFRLQHRIYKAQQIENYKLVHKLQRLLFNSRAAKFLALRQVRQLHTGKVTAGIEGASKLNKREIFELFKELNNLKGYKHSPLKRVFIPQSNGEKRPLEIPTIKDKAIQCLINYVLEPVYEAYASKGSLGFRPTRSKWDTQKNIFTNLSGHNTNSNKRILKIGIEKCFEKINHEKLISLIKLPVKILKIIRSALKAGVLNKRAITQEKTPKGGVVSPLLCNIALHGIEDIWNQPARYFCKKKKEWVIRKSLIIQRGIRYVDDMIFVIDNQENSNELLSKINDFLAERGLNTKETQTQLVKSTEGFNFLGWQFEVKANNVLTCWPSKKNRRQMIGKIKTMMKDSRFTLDQRLNKIKVIYRGWRKYHQYCDLSKVNLWSISDWTYKYVKKLNNKLNKHDRTIAKIKRIKDIHDIFNDHKYPLF</sequence>
<dbReference type="InterPro" id="IPR051083">
    <property type="entry name" value="GrpII_Intron_Splice-Mob/Def"/>
</dbReference>
<evidence type="ECO:0000313" key="2">
    <source>
        <dbReference type="EMBL" id="AJA41214.1"/>
    </source>
</evidence>
<dbReference type="CDD" id="cd01651">
    <property type="entry name" value="RT_G2_intron"/>
    <property type="match status" value="1"/>
</dbReference>
<dbReference type="Pfam" id="PF00078">
    <property type="entry name" value="RVT_1"/>
    <property type="match status" value="1"/>
</dbReference>
<dbReference type="InterPro" id="IPR000477">
    <property type="entry name" value="RT_dom"/>
</dbReference>
<keyword evidence="2" id="KW-0934">Plastid</keyword>
<geneLocation type="chloroplast" evidence="2"/>
<dbReference type="EMBL" id="KJ826377">
    <property type="protein sequence ID" value="AJA41214.1"/>
    <property type="molecule type" value="Genomic_DNA"/>
</dbReference>